<keyword evidence="7 8" id="KW-0472">Membrane</keyword>
<evidence type="ECO:0000313" key="10">
    <source>
        <dbReference type="EMBL" id="MDZ7277709.1"/>
    </source>
</evidence>
<proteinExistence type="inferred from homology"/>
<gene>
    <name evidence="10" type="ORF">N4G40_05375</name>
</gene>
<dbReference type="PANTHER" id="PTHR43357">
    <property type="entry name" value="INNER MEMBRANE ABC TRANSPORTER PERMEASE PROTEIN YDCV"/>
    <property type="match status" value="1"/>
</dbReference>
<evidence type="ECO:0000313" key="11">
    <source>
        <dbReference type="Proteomes" id="UP001288620"/>
    </source>
</evidence>
<protein>
    <submittedName>
        <fullName evidence="10">ABC transporter permease</fullName>
    </submittedName>
</protein>
<keyword evidence="6 8" id="KW-1133">Transmembrane helix</keyword>
<keyword evidence="2 8" id="KW-0813">Transport</keyword>
<evidence type="ECO:0000256" key="8">
    <source>
        <dbReference type="RuleBase" id="RU363032"/>
    </source>
</evidence>
<evidence type="ECO:0000256" key="7">
    <source>
        <dbReference type="ARBA" id="ARBA00023136"/>
    </source>
</evidence>
<accession>A0ABU5LCP3</accession>
<reference evidence="11" key="1">
    <citation type="submission" date="2023-07" db="EMBL/GenBank/DDBJ databases">
        <title>Structural and functional analysis of rice phyllospheric bacteria for their antimicrobial properties and defense elicitation against blast disease.</title>
        <authorList>
            <person name="Sahu K.P."/>
            <person name="Asharani P."/>
            <person name="Kumar M."/>
            <person name="Reddy B."/>
            <person name="Kumar A."/>
        </authorList>
    </citation>
    <scope>NUCLEOTIDE SEQUENCE [LARGE SCALE GENOMIC DNA]</scope>
    <source>
        <strain evidence="11">OsEp_Plm_30P10</strain>
    </source>
</reference>
<evidence type="ECO:0000256" key="5">
    <source>
        <dbReference type="ARBA" id="ARBA00022692"/>
    </source>
</evidence>
<dbReference type="PANTHER" id="PTHR43357:SF4">
    <property type="entry name" value="INNER MEMBRANE ABC TRANSPORTER PERMEASE PROTEIN YDCV"/>
    <property type="match status" value="1"/>
</dbReference>
<dbReference type="RefSeq" id="WP_322541777.1">
    <property type="nucleotide sequence ID" value="NZ_JAOBTT010000001.1"/>
</dbReference>
<keyword evidence="3" id="KW-1003">Cell membrane</keyword>
<sequence>MKRRGMFYLQLLVTTVTALFMIVPVVLSMLAGVTQNYFVGLRSGFTLQWVKQVWQLYGDTFWLSLFIALCCLLMTLVIGVPAAWGLLKAPKRWAARIEECLMLPVALPGLATALGIILLYGQFSALRGSWLFILIGHVLFTLPFMVRPVLAVMQAVDMPRLEEAAASLGARGWQRFFTVVIPNCRNGILAGAFMVFTLSVGEFNITWMLHTPLTKTLPVGLADSYASLRLEVGSAYTLLFILLILPLLLMLNGLNHWLNRAVSRTPKEAA</sequence>
<evidence type="ECO:0000256" key="2">
    <source>
        <dbReference type="ARBA" id="ARBA00022448"/>
    </source>
</evidence>
<feature type="domain" description="ABC transmembrane type-1" evidence="9">
    <location>
        <begin position="61"/>
        <end position="251"/>
    </location>
</feature>
<dbReference type="InterPro" id="IPR000515">
    <property type="entry name" value="MetI-like"/>
</dbReference>
<name>A0ABU5LCP3_9GAMM</name>
<evidence type="ECO:0000256" key="6">
    <source>
        <dbReference type="ARBA" id="ARBA00022989"/>
    </source>
</evidence>
<feature type="transmembrane region" description="Helical" evidence="8">
    <location>
        <begin position="235"/>
        <end position="254"/>
    </location>
</feature>
<dbReference type="SUPFAM" id="SSF161098">
    <property type="entry name" value="MetI-like"/>
    <property type="match status" value="1"/>
</dbReference>
<dbReference type="InterPro" id="IPR035906">
    <property type="entry name" value="MetI-like_sf"/>
</dbReference>
<evidence type="ECO:0000256" key="3">
    <source>
        <dbReference type="ARBA" id="ARBA00022475"/>
    </source>
</evidence>
<dbReference type="EMBL" id="JAOBTT010000001">
    <property type="protein sequence ID" value="MDZ7277709.1"/>
    <property type="molecule type" value="Genomic_DNA"/>
</dbReference>
<dbReference type="Gene3D" id="1.10.3720.10">
    <property type="entry name" value="MetI-like"/>
    <property type="match status" value="1"/>
</dbReference>
<keyword evidence="11" id="KW-1185">Reference proteome</keyword>
<keyword evidence="5 8" id="KW-0812">Transmembrane</keyword>
<feature type="transmembrane region" description="Helical" evidence="8">
    <location>
        <begin position="99"/>
        <end position="123"/>
    </location>
</feature>
<dbReference type="Pfam" id="PF00528">
    <property type="entry name" value="BPD_transp_1"/>
    <property type="match status" value="1"/>
</dbReference>
<comment type="similarity">
    <text evidence="8">Belongs to the binding-protein-dependent transport system permease family.</text>
</comment>
<feature type="transmembrane region" description="Helical" evidence="8">
    <location>
        <begin position="61"/>
        <end position="87"/>
    </location>
</feature>
<feature type="transmembrane region" description="Helical" evidence="8">
    <location>
        <begin position="129"/>
        <end position="150"/>
    </location>
</feature>
<evidence type="ECO:0000256" key="1">
    <source>
        <dbReference type="ARBA" id="ARBA00004429"/>
    </source>
</evidence>
<dbReference type="Proteomes" id="UP001288620">
    <property type="component" value="Unassembled WGS sequence"/>
</dbReference>
<dbReference type="PROSITE" id="PS50928">
    <property type="entry name" value="ABC_TM1"/>
    <property type="match status" value="1"/>
</dbReference>
<feature type="transmembrane region" description="Helical" evidence="8">
    <location>
        <begin position="188"/>
        <end position="209"/>
    </location>
</feature>
<feature type="transmembrane region" description="Helical" evidence="8">
    <location>
        <begin position="7"/>
        <end position="31"/>
    </location>
</feature>
<evidence type="ECO:0000259" key="9">
    <source>
        <dbReference type="PROSITE" id="PS50928"/>
    </source>
</evidence>
<evidence type="ECO:0000256" key="4">
    <source>
        <dbReference type="ARBA" id="ARBA00022519"/>
    </source>
</evidence>
<comment type="subcellular location">
    <subcellularLocation>
        <location evidence="1">Cell inner membrane</location>
        <topology evidence="1">Multi-pass membrane protein</topology>
    </subcellularLocation>
    <subcellularLocation>
        <location evidence="8">Cell membrane</location>
        <topology evidence="8">Multi-pass membrane protein</topology>
    </subcellularLocation>
</comment>
<organism evidence="10 11">
    <name type="scientific">Pantoea eucrina</name>
    <dbReference type="NCBI Taxonomy" id="472693"/>
    <lineage>
        <taxon>Bacteria</taxon>
        <taxon>Pseudomonadati</taxon>
        <taxon>Pseudomonadota</taxon>
        <taxon>Gammaproteobacteria</taxon>
        <taxon>Enterobacterales</taxon>
        <taxon>Erwiniaceae</taxon>
        <taxon>Pantoea</taxon>
    </lineage>
</organism>
<keyword evidence="4" id="KW-0997">Cell inner membrane</keyword>
<dbReference type="CDD" id="cd06261">
    <property type="entry name" value="TM_PBP2"/>
    <property type="match status" value="1"/>
</dbReference>
<comment type="caution">
    <text evidence="10">The sequence shown here is derived from an EMBL/GenBank/DDBJ whole genome shotgun (WGS) entry which is preliminary data.</text>
</comment>